<name>A0A1V8RP61_9HYPH</name>
<dbReference type="EMBL" id="MDET01000023">
    <property type="protein sequence ID" value="OQM74913.1"/>
    <property type="molecule type" value="Genomic_DNA"/>
</dbReference>
<proteinExistence type="predicted"/>
<dbReference type="Proteomes" id="UP000191905">
    <property type="component" value="Unassembled WGS sequence"/>
</dbReference>
<evidence type="ECO:0000313" key="1">
    <source>
        <dbReference type="EMBL" id="OQM74913.1"/>
    </source>
</evidence>
<evidence type="ECO:0000313" key="2">
    <source>
        <dbReference type="Proteomes" id="UP000191905"/>
    </source>
</evidence>
<dbReference type="AlphaFoldDB" id="A0A1V8RP61"/>
<sequence length="68" mass="7661">MSDVTLSVVCGSGRATFFKVNQCRISRVNVCERLIFFPQVDVLKTLSTAGDRIQALRSERMFGYVPVF</sequence>
<reference evidence="1 2" key="1">
    <citation type="journal article" date="2016" name="Int. J. Syst. Evol. Microbiol.">
        <title>Pseudaminobacter manganicus sp. nov., isolated from sludge of a manganese mine.</title>
        <authorList>
            <person name="Li J."/>
            <person name="Huang J."/>
            <person name="Liao S."/>
            <person name="Wang G."/>
        </authorList>
    </citation>
    <scope>NUCLEOTIDE SEQUENCE [LARGE SCALE GENOMIC DNA]</scope>
    <source>
        <strain evidence="1 2">JH-7</strain>
    </source>
</reference>
<organism evidence="1 2">
    <name type="scientific">Manganibacter manganicus</name>
    <dbReference type="NCBI Taxonomy" id="1873176"/>
    <lineage>
        <taxon>Bacteria</taxon>
        <taxon>Pseudomonadati</taxon>
        <taxon>Pseudomonadota</taxon>
        <taxon>Alphaproteobacteria</taxon>
        <taxon>Hyphomicrobiales</taxon>
        <taxon>Phyllobacteriaceae</taxon>
        <taxon>Manganibacter</taxon>
    </lineage>
</organism>
<keyword evidence="2" id="KW-1185">Reference proteome</keyword>
<protein>
    <submittedName>
        <fullName evidence="1">Uncharacterized protein</fullName>
    </submittedName>
</protein>
<dbReference type="STRING" id="1873176.BFN67_04675"/>
<comment type="caution">
    <text evidence="1">The sequence shown here is derived from an EMBL/GenBank/DDBJ whole genome shotgun (WGS) entry which is preliminary data.</text>
</comment>
<accession>A0A1V8RP61</accession>
<gene>
    <name evidence="1" type="ORF">BFN67_04675</name>
</gene>